<keyword evidence="2" id="KW-0969">Cilium</keyword>
<reference evidence="2 3" key="1">
    <citation type="submission" date="2019-10" db="EMBL/GenBank/DDBJ databases">
        <title>Complete genome sequence of Vibrio sp. strain THAF100, isolated from non-filtered water from the water column of tank 6 of a marine aquarium containing stony-coral fragments. Water maintained at 26 degree C.</title>
        <authorList>
            <person name="Ruckert C."/>
            <person name="Franco A."/>
            <person name="Kalinowski J."/>
            <person name="Glaeser S."/>
        </authorList>
    </citation>
    <scope>NUCLEOTIDE SEQUENCE [LARGE SCALE GENOMIC DNA]</scope>
    <source>
        <strain evidence="2 3">THAF100</strain>
    </source>
</reference>
<organism evidence="2 3">
    <name type="scientific">Vibrio aquimaris</name>
    <dbReference type="NCBI Taxonomy" id="2587862"/>
    <lineage>
        <taxon>Bacteria</taxon>
        <taxon>Pseudomonadati</taxon>
        <taxon>Pseudomonadota</taxon>
        <taxon>Gammaproteobacteria</taxon>
        <taxon>Vibrionales</taxon>
        <taxon>Vibrionaceae</taxon>
        <taxon>Vibrio</taxon>
    </lineage>
</organism>
<proteinExistence type="predicted"/>
<dbReference type="PANTHER" id="PTHR36307:SF1">
    <property type="entry name" value="FLAGELLA BASAL BODY P-RING FORMATION PROTEIN FLGA"/>
    <property type="match status" value="1"/>
</dbReference>
<dbReference type="EMBL" id="CP045350">
    <property type="protein sequence ID" value="QFT25637.1"/>
    <property type="molecule type" value="Genomic_DNA"/>
</dbReference>
<keyword evidence="2" id="KW-0282">Flagellum</keyword>
<protein>
    <submittedName>
        <fullName evidence="2">Flagellar basal body P-ring biosynthesis protein FlgA</fullName>
    </submittedName>
</protein>
<dbReference type="InterPro" id="IPR039246">
    <property type="entry name" value="Flagellar_FlgA"/>
</dbReference>
<gene>
    <name evidence="2" type="ORF">FIV01_04275</name>
</gene>
<dbReference type="Pfam" id="PF13144">
    <property type="entry name" value="ChapFlgA"/>
    <property type="match status" value="1"/>
</dbReference>
<dbReference type="AlphaFoldDB" id="A0A5P9CIV4"/>
<dbReference type="Gene3D" id="3.90.1210.10">
    <property type="entry name" value="Antifreeze-like/N-acetylneuraminic acid synthase C-terminal domain"/>
    <property type="match status" value="1"/>
</dbReference>
<accession>A0A5P9CIV4</accession>
<dbReference type="KEGG" id="vaq:FIV01_04275"/>
<dbReference type="NCBIfam" id="TIGR03170">
    <property type="entry name" value="flgA_cterm"/>
    <property type="match status" value="1"/>
</dbReference>
<keyword evidence="2" id="KW-0966">Cell projection</keyword>
<dbReference type="Gene3D" id="2.30.30.760">
    <property type="match status" value="1"/>
</dbReference>
<dbReference type="GO" id="GO:0044780">
    <property type="term" value="P:bacterial-type flagellum assembly"/>
    <property type="evidence" value="ECO:0007669"/>
    <property type="project" value="InterPro"/>
</dbReference>
<name>A0A5P9CIV4_9VIBR</name>
<dbReference type="RefSeq" id="WP_152429885.1">
    <property type="nucleotide sequence ID" value="NZ_CBCSDK010000003.1"/>
</dbReference>
<evidence type="ECO:0000313" key="3">
    <source>
        <dbReference type="Proteomes" id="UP000326936"/>
    </source>
</evidence>
<evidence type="ECO:0000259" key="1">
    <source>
        <dbReference type="Pfam" id="PF13144"/>
    </source>
</evidence>
<dbReference type="PANTHER" id="PTHR36307">
    <property type="entry name" value="FLAGELLA BASAL BODY P-RING FORMATION PROTEIN FLGA"/>
    <property type="match status" value="1"/>
</dbReference>
<keyword evidence="3" id="KW-1185">Reference proteome</keyword>
<evidence type="ECO:0000313" key="2">
    <source>
        <dbReference type="EMBL" id="QFT25637.1"/>
    </source>
</evidence>
<dbReference type="InterPro" id="IPR017585">
    <property type="entry name" value="SAF_FlgA"/>
</dbReference>
<sequence precursor="true">MTYNKEGKYHFRITEGFKSRGNRIISPLSLIVWLGLSLLSNTASATENSLNYRAIYQAIEASFKTQVNNQAHTRQWGKHTVNYQIRIPTSADHLPLCSEPLIIEGSDSKTLPVGTLKRSVSCQSNSADWRINVTIKSELGLYVVVTKTGIGRKQTLAANDLKLEWRTLTKEQDFLTQIAQASGKMTLRRIRSGQVLDSRQLKSPPLVEKGNQVIISAAKDGFIATTKGQAQEEGALGQQIEVKNISSGKVIKAVVVGLNQVETQF</sequence>
<feature type="domain" description="Flagella basal body P-ring formation protein FlgA SAF" evidence="1">
    <location>
        <begin position="143"/>
        <end position="262"/>
    </location>
</feature>
<dbReference type="OrthoDB" id="1669037at2"/>
<dbReference type="Proteomes" id="UP000326936">
    <property type="component" value="Chromosome"/>
</dbReference>
<dbReference type="CDD" id="cd11614">
    <property type="entry name" value="SAF_CpaB_FlgA_like"/>
    <property type="match status" value="1"/>
</dbReference>